<sequence>MERLWTKPFVLMTSGMLFLFTGFYLLVPTLPIYIKQLGGNESQVGLLIGLFTLTAVVFRPVVGGLLDRYGRRPFILWGLVGFAVSMLLYEWAAGLFFLAALRVLHGFSWALSTTAVGTAITDIIPPARRGEGMGWYGLAMTVAMAIGPLLGIWLIGEHSFRVLFYFAVVLSAIALALAYATRIPFERRAERGKMQLFEPSVLSVSVAVFFLAIAYGGITTFLPLFAESIRVNAGTFFLVYAIALTLIRPVAGKLSDRLGEAFILLPSLLVTAGALLVLAFSTGLTGVVVSAVLYGIGFGSAQPALQAATLRLAPPDRKGVANASFFTAFDLGIGLGAIGLGWISQRTGYPELFAVAAGSVVVSLLVFFFQVRRLLHRPEREPVVRIAGKDRQA</sequence>
<evidence type="ECO:0000256" key="6">
    <source>
        <dbReference type="SAM" id="Phobius"/>
    </source>
</evidence>
<accession>A0AA96RF73</accession>
<keyword evidence="9" id="KW-1185">Reference proteome</keyword>
<dbReference type="PANTHER" id="PTHR23531:SF2">
    <property type="entry name" value="PERMEASE"/>
    <property type="match status" value="1"/>
</dbReference>
<dbReference type="InterPro" id="IPR020846">
    <property type="entry name" value="MFS_dom"/>
</dbReference>
<keyword evidence="4 6" id="KW-1133">Transmembrane helix</keyword>
<dbReference type="RefSeq" id="WP_315604739.1">
    <property type="nucleotide sequence ID" value="NZ_CP130318.1"/>
</dbReference>
<feature type="transmembrane region" description="Helical" evidence="6">
    <location>
        <begin position="349"/>
        <end position="371"/>
    </location>
</feature>
<dbReference type="GO" id="GO:0022857">
    <property type="term" value="F:transmembrane transporter activity"/>
    <property type="evidence" value="ECO:0007669"/>
    <property type="project" value="InterPro"/>
</dbReference>
<keyword evidence="3 6" id="KW-0812">Transmembrane</keyword>
<feature type="transmembrane region" description="Helical" evidence="6">
    <location>
        <begin position="320"/>
        <end position="343"/>
    </location>
</feature>
<dbReference type="InterPro" id="IPR011701">
    <property type="entry name" value="MFS"/>
</dbReference>
<feature type="transmembrane region" description="Helical" evidence="6">
    <location>
        <begin position="74"/>
        <end position="100"/>
    </location>
</feature>
<evidence type="ECO:0000256" key="3">
    <source>
        <dbReference type="ARBA" id="ARBA00022692"/>
    </source>
</evidence>
<name>A0AA96RF73_9BACL</name>
<evidence type="ECO:0000256" key="4">
    <source>
        <dbReference type="ARBA" id="ARBA00022989"/>
    </source>
</evidence>
<dbReference type="EMBL" id="CP130318">
    <property type="protein sequence ID" value="WNQ10963.1"/>
    <property type="molecule type" value="Genomic_DNA"/>
</dbReference>
<gene>
    <name evidence="8" type="ORF">MJA45_25660</name>
</gene>
<dbReference type="SUPFAM" id="SSF103473">
    <property type="entry name" value="MFS general substrate transporter"/>
    <property type="match status" value="1"/>
</dbReference>
<feature type="transmembrane region" description="Helical" evidence="6">
    <location>
        <begin position="262"/>
        <end position="281"/>
    </location>
</feature>
<feature type="transmembrane region" description="Helical" evidence="6">
    <location>
        <begin position="106"/>
        <end position="124"/>
    </location>
</feature>
<feature type="transmembrane region" description="Helical" evidence="6">
    <location>
        <begin position="9"/>
        <end position="32"/>
    </location>
</feature>
<dbReference type="AlphaFoldDB" id="A0AA96RF73"/>
<evidence type="ECO:0000259" key="7">
    <source>
        <dbReference type="PROSITE" id="PS50850"/>
    </source>
</evidence>
<keyword evidence="5 6" id="KW-0472">Membrane</keyword>
<dbReference type="InterPro" id="IPR005829">
    <property type="entry name" value="Sugar_transporter_CS"/>
</dbReference>
<comment type="subcellular location">
    <subcellularLocation>
        <location evidence="1">Cell membrane</location>
        <topology evidence="1">Multi-pass membrane protein</topology>
    </subcellularLocation>
</comment>
<dbReference type="GO" id="GO:0005886">
    <property type="term" value="C:plasma membrane"/>
    <property type="evidence" value="ECO:0007669"/>
    <property type="project" value="UniProtKB-SubCell"/>
</dbReference>
<dbReference type="PANTHER" id="PTHR23531">
    <property type="entry name" value="QUINOLENE RESISTANCE PROTEIN NORA"/>
    <property type="match status" value="1"/>
</dbReference>
<evidence type="ECO:0000256" key="5">
    <source>
        <dbReference type="ARBA" id="ARBA00023136"/>
    </source>
</evidence>
<dbReference type="InterPro" id="IPR052714">
    <property type="entry name" value="MFS_Exporter"/>
</dbReference>
<proteinExistence type="predicted"/>
<dbReference type="Pfam" id="PF07690">
    <property type="entry name" value="MFS_1"/>
    <property type="match status" value="1"/>
</dbReference>
<feature type="transmembrane region" description="Helical" evidence="6">
    <location>
        <begin position="201"/>
        <end position="225"/>
    </location>
</feature>
<feature type="domain" description="Major facilitator superfamily (MFS) profile" evidence="7">
    <location>
        <begin position="8"/>
        <end position="375"/>
    </location>
</feature>
<dbReference type="PROSITE" id="PS50850">
    <property type="entry name" value="MFS"/>
    <property type="match status" value="1"/>
</dbReference>
<evidence type="ECO:0000256" key="1">
    <source>
        <dbReference type="ARBA" id="ARBA00004651"/>
    </source>
</evidence>
<evidence type="ECO:0000256" key="2">
    <source>
        <dbReference type="ARBA" id="ARBA00022448"/>
    </source>
</evidence>
<organism evidence="8 9">
    <name type="scientific">Paenibacillus aurantius</name>
    <dbReference type="NCBI Taxonomy" id="2918900"/>
    <lineage>
        <taxon>Bacteria</taxon>
        <taxon>Bacillati</taxon>
        <taxon>Bacillota</taxon>
        <taxon>Bacilli</taxon>
        <taxon>Bacillales</taxon>
        <taxon>Paenibacillaceae</taxon>
        <taxon>Paenibacillus</taxon>
    </lineage>
</organism>
<evidence type="ECO:0000313" key="9">
    <source>
        <dbReference type="Proteomes" id="UP001305702"/>
    </source>
</evidence>
<dbReference type="Gene3D" id="1.20.1250.20">
    <property type="entry name" value="MFS general substrate transporter like domains"/>
    <property type="match status" value="1"/>
</dbReference>
<feature type="transmembrane region" description="Helical" evidence="6">
    <location>
        <begin position="287"/>
        <end position="308"/>
    </location>
</feature>
<keyword evidence="2" id="KW-0813">Transport</keyword>
<dbReference type="PROSITE" id="PS00216">
    <property type="entry name" value="SUGAR_TRANSPORT_1"/>
    <property type="match status" value="1"/>
</dbReference>
<feature type="transmembrane region" description="Helical" evidence="6">
    <location>
        <begin position="231"/>
        <end position="250"/>
    </location>
</feature>
<dbReference type="KEGG" id="paun:MJA45_25660"/>
<dbReference type="CDD" id="cd17489">
    <property type="entry name" value="MFS_YfcJ_like"/>
    <property type="match status" value="1"/>
</dbReference>
<dbReference type="Proteomes" id="UP001305702">
    <property type="component" value="Chromosome"/>
</dbReference>
<protein>
    <submittedName>
        <fullName evidence="8">MFS transporter</fullName>
    </submittedName>
</protein>
<reference evidence="8 9" key="1">
    <citation type="submission" date="2022-02" db="EMBL/GenBank/DDBJ databases">
        <title>Paenibacillus sp. MBLB1776 Whole Genome Shotgun Sequencing.</title>
        <authorList>
            <person name="Hwang C.Y."/>
            <person name="Cho E.-S."/>
            <person name="Seo M.-J."/>
        </authorList>
    </citation>
    <scope>NUCLEOTIDE SEQUENCE [LARGE SCALE GENOMIC DNA]</scope>
    <source>
        <strain evidence="8 9">MBLB1776</strain>
    </source>
</reference>
<feature type="transmembrane region" description="Helical" evidence="6">
    <location>
        <begin position="162"/>
        <end position="180"/>
    </location>
</feature>
<feature type="transmembrane region" description="Helical" evidence="6">
    <location>
        <begin position="44"/>
        <end position="62"/>
    </location>
</feature>
<dbReference type="InterPro" id="IPR036259">
    <property type="entry name" value="MFS_trans_sf"/>
</dbReference>
<evidence type="ECO:0000313" key="8">
    <source>
        <dbReference type="EMBL" id="WNQ10963.1"/>
    </source>
</evidence>
<feature type="transmembrane region" description="Helical" evidence="6">
    <location>
        <begin position="136"/>
        <end position="156"/>
    </location>
</feature>